<feature type="repeat" description="PPR" evidence="3">
    <location>
        <begin position="399"/>
        <end position="433"/>
    </location>
</feature>
<dbReference type="GO" id="GO:0003729">
    <property type="term" value="F:mRNA binding"/>
    <property type="evidence" value="ECO:0007669"/>
    <property type="project" value="UniProtKB-ARBA"/>
</dbReference>
<dbReference type="FunFam" id="1.25.40.10:FF:000073">
    <property type="entry name" value="Pentatricopeptide repeat-containing protein chloroplastic"/>
    <property type="match status" value="1"/>
</dbReference>
<keyword evidence="6" id="KW-1185">Reference proteome</keyword>
<evidence type="ECO:0000313" key="5">
    <source>
        <dbReference type="EMBL" id="RAL45158.1"/>
    </source>
</evidence>
<reference evidence="5 6" key="1">
    <citation type="submission" date="2018-06" db="EMBL/GenBank/DDBJ databases">
        <title>The Genome of Cuscuta australis (Dodder) Provides Insight into the Evolution of Plant Parasitism.</title>
        <authorList>
            <person name="Liu H."/>
        </authorList>
    </citation>
    <scope>NUCLEOTIDE SEQUENCE [LARGE SCALE GENOMIC DNA]</scope>
    <source>
        <strain evidence="6">cv. Yunnan</strain>
        <tissue evidence="5">Vines</tissue>
    </source>
</reference>
<dbReference type="PANTHER" id="PTHR24015:SF1920">
    <property type="entry name" value="DYW DOMAIN-CONTAINING PROTEIN"/>
    <property type="match status" value="1"/>
</dbReference>
<evidence type="ECO:0000313" key="6">
    <source>
        <dbReference type="Proteomes" id="UP000249390"/>
    </source>
</evidence>
<dbReference type="FunFam" id="1.25.40.10:FF:000344">
    <property type="entry name" value="Pentatricopeptide repeat-containing protein"/>
    <property type="match status" value="1"/>
</dbReference>
<dbReference type="InterPro" id="IPR032867">
    <property type="entry name" value="DYW_dom"/>
</dbReference>
<feature type="repeat" description="PPR" evidence="3">
    <location>
        <begin position="95"/>
        <end position="129"/>
    </location>
</feature>
<evidence type="ECO:0000256" key="1">
    <source>
        <dbReference type="ARBA" id="ARBA00006643"/>
    </source>
</evidence>
<feature type="repeat" description="PPR" evidence="3">
    <location>
        <begin position="196"/>
        <end position="230"/>
    </location>
</feature>
<dbReference type="InterPro" id="IPR046960">
    <property type="entry name" value="PPR_At4g14850-like_plant"/>
</dbReference>
<organism evidence="5 6">
    <name type="scientific">Cuscuta australis</name>
    <dbReference type="NCBI Taxonomy" id="267555"/>
    <lineage>
        <taxon>Eukaryota</taxon>
        <taxon>Viridiplantae</taxon>
        <taxon>Streptophyta</taxon>
        <taxon>Embryophyta</taxon>
        <taxon>Tracheophyta</taxon>
        <taxon>Spermatophyta</taxon>
        <taxon>Magnoliopsida</taxon>
        <taxon>eudicotyledons</taxon>
        <taxon>Gunneridae</taxon>
        <taxon>Pentapetalae</taxon>
        <taxon>asterids</taxon>
        <taxon>lamiids</taxon>
        <taxon>Solanales</taxon>
        <taxon>Convolvulaceae</taxon>
        <taxon>Cuscuteae</taxon>
        <taxon>Cuscuta</taxon>
        <taxon>Cuscuta subgen. Grammica</taxon>
        <taxon>Cuscuta sect. Cleistogrammica</taxon>
    </lineage>
</organism>
<dbReference type="EMBL" id="NQVE01000135">
    <property type="protein sequence ID" value="RAL45158.1"/>
    <property type="molecule type" value="Genomic_DNA"/>
</dbReference>
<feature type="repeat" description="PPR" evidence="3">
    <location>
        <begin position="297"/>
        <end position="331"/>
    </location>
</feature>
<feature type="repeat" description="PPR" evidence="3">
    <location>
        <begin position="598"/>
        <end position="628"/>
    </location>
</feature>
<sequence>MISGNVLQKMVASSMTACNFHELAQRTHCSLYTLISKALSFSKTPRDVRKVHAFIIISGHRHSVFLSGKLISRYSDFKDSPSSLAVFRLNSHTKNVYLWNTIIRSMTHNGRFSLALEIYAQMRKSGVVPDNYTFPSVINSCGSLSDSEMGRMVSDHLMELGFQSDLYICNALIDMYARMGDLGMARKMFDDLPGKDLVSWNSLISAYSANGYWEESLEVFYQARLVGVVPDSFTLSNVLPACGGLMKVAEGQTVHGLVEKVGTKKDGTVNNGLLSMYFKFDRPMDCEKLFCEMTHRDTVTWNIMICGYSQLGLYIESIKKFLEMDCEYNKPDLMTLTSVLRACGYEGDLRLGKYIHHECIVKKGYECDVTANNIMINMYAKCGDLMASRDVFNCMKCRDSVSWNCLINGYAENGFQREAIEIFKMMKTETLPDSATYVTLLSVCTQSANINCARELHCDIIKRGYESRILLGNLLVDMYAKCGQIHDSLKHFGNMDSRDTVTWNTIIAACREDCSMGFEMVRKMRADGIHPDTATFLVSLPLCSILAAKRKGKELHNQILRLGFQSDIPIANALIEMYSKSGSLKGAVTVFEGMKERDVITWTAMITAYGMYGEGMKALRVFNEMKRTHGIVLDHVVFVSILYACSHSGMVQEGRSCFDQMKRGYHMEPRLEHYACMVDLLSRSGLIPEAEEFILSMPIQPDATIWGALLSACRSNGDTKTAERALHNLSHMDSDDPGYHVLASNMYATLGKWDQVTKIRKSIKSRGMKKEPGCSWVEINNRVYVFSAGDKSFEQHEEVKNHLRVLYSLMAKDGYVADLNWVLHDVDEDEKVDVLCGHSERIAIAFGLINTKPGTPLQIMKNLRVCGDCHTATKYISKVVNREILVRDANRFHFFKDGTCTCQDLW</sequence>
<proteinExistence type="inferred from homology"/>
<dbReference type="InterPro" id="IPR011990">
    <property type="entry name" value="TPR-like_helical_dom_sf"/>
</dbReference>
<evidence type="ECO:0000256" key="3">
    <source>
        <dbReference type="PROSITE-ProRule" id="PRU00708"/>
    </source>
</evidence>
<name>A0A328DKM1_9ASTE</name>
<dbReference type="Gene3D" id="1.25.40.10">
    <property type="entry name" value="Tetratricopeptide repeat domain"/>
    <property type="match status" value="5"/>
</dbReference>
<feature type="repeat" description="PPR" evidence="3">
    <location>
        <begin position="165"/>
        <end position="195"/>
    </location>
</feature>
<dbReference type="NCBIfam" id="TIGR00756">
    <property type="entry name" value="PPR"/>
    <property type="match status" value="6"/>
</dbReference>
<dbReference type="GO" id="GO:0009451">
    <property type="term" value="P:RNA modification"/>
    <property type="evidence" value="ECO:0007669"/>
    <property type="project" value="InterPro"/>
</dbReference>
<keyword evidence="2" id="KW-0677">Repeat</keyword>
<protein>
    <recommendedName>
        <fullName evidence="4">DYW domain-containing protein</fullName>
    </recommendedName>
</protein>
<dbReference type="AlphaFoldDB" id="A0A328DKM1"/>
<feature type="domain" description="DYW" evidence="4">
    <location>
        <begin position="814"/>
        <end position="906"/>
    </location>
</feature>
<dbReference type="InterPro" id="IPR002885">
    <property type="entry name" value="PPR_rpt"/>
</dbReference>
<evidence type="ECO:0000259" key="4">
    <source>
        <dbReference type="Pfam" id="PF14432"/>
    </source>
</evidence>
<dbReference type="Pfam" id="PF14432">
    <property type="entry name" value="DYW_deaminase"/>
    <property type="match status" value="1"/>
</dbReference>
<gene>
    <name evidence="5" type="ORF">DM860_014568</name>
</gene>
<dbReference type="PROSITE" id="PS51375">
    <property type="entry name" value="PPR"/>
    <property type="match status" value="6"/>
</dbReference>
<accession>A0A328DKM1</accession>
<dbReference type="GO" id="GO:0008270">
    <property type="term" value="F:zinc ion binding"/>
    <property type="evidence" value="ECO:0007669"/>
    <property type="project" value="InterPro"/>
</dbReference>
<dbReference type="Pfam" id="PF20431">
    <property type="entry name" value="E_motif"/>
    <property type="match status" value="1"/>
</dbReference>
<dbReference type="Pfam" id="PF13041">
    <property type="entry name" value="PPR_2"/>
    <property type="match status" value="3"/>
</dbReference>
<comment type="similarity">
    <text evidence="1">Belongs to the PPR family. PCMP-H subfamily.</text>
</comment>
<dbReference type="PANTHER" id="PTHR24015">
    <property type="entry name" value="OS07G0578800 PROTEIN-RELATED"/>
    <property type="match status" value="1"/>
</dbReference>
<dbReference type="Proteomes" id="UP000249390">
    <property type="component" value="Unassembled WGS sequence"/>
</dbReference>
<dbReference type="InterPro" id="IPR046848">
    <property type="entry name" value="E_motif"/>
</dbReference>
<comment type="caution">
    <text evidence="5">The sequence shown here is derived from an EMBL/GenBank/DDBJ whole genome shotgun (WGS) entry which is preliminary data.</text>
</comment>
<dbReference type="FunFam" id="1.25.40.10:FF:000090">
    <property type="entry name" value="Pentatricopeptide repeat-containing protein, chloroplastic"/>
    <property type="match status" value="1"/>
</dbReference>
<dbReference type="Pfam" id="PF01535">
    <property type="entry name" value="PPR"/>
    <property type="match status" value="5"/>
</dbReference>
<evidence type="ECO:0000256" key="2">
    <source>
        <dbReference type="ARBA" id="ARBA00022737"/>
    </source>
</evidence>